<proteinExistence type="predicted"/>
<dbReference type="AlphaFoldDB" id="A0A1C3UQG7"/>
<dbReference type="SUPFAM" id="SSF51316">
    <property type="entry name" value="Mss4-like"/>
    <property type="match status" value="1"/>
</dbReference>
<protein>
    <submittedName>
        <fullName evidence="1">Peptide-methionine (R)-S-oxide reductase</fullName>
    </submittedName>
</protein>
<evidence type="ECO:0000313" key="1">
    <source>
        <dbReference type="EMBL" id="SCB17723.1"/>
    </source>
</evidence>
<reference evidence="2" key="1">
    <citation type="submission" date="2016-08" db="EMBL/GenBank/DDBJ databases">
        <authorList>
            <person name="Varghese N."/>
            <person name="Submissions Spin"/>
        </authorList>
    </citation>
    <scope>NUCLEOTIDE SEQUENCE [LARGE SCALE GENOMIC DNA]</scope>
    <source>
        <strain evidence="2">ERR11</strain>
    </source>
</reference>
<organism evidence="1 2">
    <name type="scientific">Bradyrhizobium shewense</name>
    <dbReference type="NCBI Taxonomy" id="1761772"/>
    <lineage>
        <taxon>Bacteria</taxon>
        <taxon>Pseudomonadati</taxon>
        <taxon>Pseudomonadota</taxon>
        <taxon>Alphaproteobacteria</taxon>
        <taxon>Hyphomicrobiales</taxon>
        <taxon>Nitrobacteraceae</taxon>
        <taxon>Bradyrhizobium</taxon>
    </lineage>
</organism>
<dbReference type="EMBL" id="FMAI01000002">
    <property type="protein sequence ID" value="SCB17723.1"/>
    <property type="molecule type" value="Genomic_DNA"/>
</dbReference>
<dbReference type="InterPro" id="IPR011057">
    <property type="entry name" value="Mss4-like_sf"/>
</dbReference>
<name>A0A1C3UQG7_9BRAD</name>
<dbReference type="Proteomes" id="UP000199184">
    <property type="component" value="Unassembled WGS sequence"/>
</dbReference>
<sequence>MISAVYDCAAVEKKMRHLEAAIVLENVGIHGPRSAPSTERTTSAMSHPMGPCNKGGLEYCANSASLRVIHRDQLGNERYGEYAKFFAKQEA</sequence>
<keyword evidence="2" id="KW-1185">Reference proteome</keyword>
<accession>A0A1C3UQG7</accession>
<gene>
    <name evidence="1" type="ORF">GA0061098_1002297</name>
</gene>
<evidence type="ECO:0000313" key="2">
    <source>
        <dbReference type="Proteomes" id="UP000199184"/>
    </source>
</evidence>